<dbReference type="Proteomes" id="UP001480595">
    <property type="component" value="Unassembled WGS sequence"/>
</dbReference>
<dbReference type="EMBL" id="JAQQWL010000002">
    <property type="protein sequence ID" value="KAK8086215.1"/>
    <property type="molecule type" value="Genomic_DNA"/>
</dbReference>
<accession>A0ABR1WST1</accession>
<dbReference type="GeneID" id="92085661"/>
<sequence>MLSPCKLPPDLVELICQWTDETDLLALRLVCRDLAAKTFSRFLPRFFAEVQIIVTSYDLLWLRSVSRHPAYRYSVHKLWIRPCLLEVLHLNYEKYRKQCRFRGKHIDSLNVPPEDEEAYRVYKDSMEEYLALTTTEKLHDALRDQIRAFVFMTLFKGLAVVKSTGLDDCEYSFDTLDMCSEQVDMYSKQYDDDSRYFGVEDIPFYGADWSAWDQLSGISDADIFT</sequence>
<keyword evidence="3" id="KW-1185">Reference proteome</keyword>
<organism evidence="2 3">
    <name type="scientific">Apiospora phragmitis</name>
    <dbReference type="NCBI Taxonomy" id="2905665"/>
    <lineage>
        <taxon>Eukaryota</taxon>
        <taxon>Fungi</taxon>
        <taxon>Dikarya</taxon>
        <taxon>Ascomycota</taxon>
        <taxon>Pezizomycotina</taxon>
        <taxon>Sordariomycetes</taxon>
        <taxon>Xylariomycetidae</taxon>
        <taxon>Amphisphaeriales</taxon>
        <taxon>Apiosporaceae</taxon>
        <taxon>Apiospora</taxon>
    </lineage>
</organism>
<dbReference type="RefSeq" id="XP_066720739.1">
    <property type="nucleotide sequence ID" value="XM_066852598.1"/>
</dbReference>
<evidence type="ECO:0000313" key="3">
    <source>
        <dbReference type="Proteomes" id="UP001480595"/>
    </source>
</evidence>
<evidence type="ECO:0000313" key="2">
    <source>
        <dbReference type="EMBL" id="KAK8086215.1"/>
    </source>
</evidence>
<dbReference type="InterPro" id="IPR001810">
    <property type="entry name" value="F-box_dom"/>
</dbReference>
<comment type="caution">
    <text evidence="2">The sequence shown here is derived from an EMBL/GenBank/DDBJ whole genome shotgun (WGS) entry which is preliminary data.</text>
</comment>
<dbReference type="Pfam" id="PF00646">
    <property type="entry name" value="F-box"/>
    <property type="match status" value="1"/>
</dbReference>
<dbReference type="CDD" id="cd09917">
    <property type="entry name" value="F-box_SF"/>
    <property type="match status" value="1"/>
</dbReference>
<gene>
    <name evidence="2" type="ORF">PG994_001189</name>
</gene>
<evidence type="ECO:0000259" key="1">
    <source>
        <dbReference type="Pfam" id="PF00646"/>
    </source>
</evidence>
<feature type="domain" description="F-box" evidence="1">
    <location>
        <begin position="6"/>
        <end position="33"/>
    </location>
</feature>
<proteinExistence type="predicted"/>
<protein>
    <recommendedName>
        <fullName evidence="1">F-box domain-containing protein</fullName>
    </recommendedName>
</protein>
<reference evidence="2 3" key="1">
    <citation type="submission" date="2023-01" db="EMBL/GenBank/DDBJ databases">
        <title>Analysis of 21 Apiospora genomes using comparative genomics revels a genus with tremendous synthesis potential of carbohydrate active enzymes and secondary metabolites.</title>
        <authorList>
            <person name="Sorensen T."/>
        </authorList>
    </citation>
    <scope>NUCLEOTIDE SEQUENCE [LARGE SCALE GENOMIC DNA]</scope>
    <source>
        <strain evidence="2 3">CBS 135458</strain>
    </source>
</reference>
<name>A0ABR1WST1_9PEZI</name>